<dbReference type="InterPro" id="IPR033031">
    <property type="entry name" value="Scc2/Nipped-B"/>
</dbReference>
<feature type="region of interest" description="Disordered" evidence="7">
    <location>
        <begin position="1201"/>
        <end position="1267"/>
    </location>
</feature>
<feature type="compositionally biased region" description="Polar residues" evidence="7">
    <location>
        <begin position="208"/>
        <end position="223"/>
    </location>
</feature>
<dbReference type="PANTHER" id="PTHR21704">
    <property type="entry name" value="NIPPED-B-LIKE PROTEIN DELANGIN SCC2-RELATED"/>
    <property type="match status" value="1"/>
</dbReference>
<accession>A0ABM1C3Q0</accession>
<keyword evidence="5 6" id="KW-0131">Cell cycle</keyword>
<feature type="region of interest" description="Disordered" evidence="7">
    <location>
        <begin position="149"/>
        <end position="223"/>
    </location>
</feature>
<name>A0ABM1C3Q0_LIMPO</name>
<feature type="compositionally biased region" description="Polar residues" evidence="7">
    <location>
        <begin position="182"/>
        <end position="197"/>
    </location>
</feature>
<dbReference type="SUPFAM" id="SSF48371">
    <property type="entry name" value="ARM repeat"/>
    <property type="match status" value="1"/>
</dbReference>
<evidence type="ECO:0000256" key="3">
    <source>
        <dbReference type="ARBA" id="ARBA00022737"/>
    </source>
</evidence>
<evidence type="ECO:0000256" key="5">
    <source>
        <dbReference type="ARBA" id="ARBA00023306"/>
    </source>
</evidence>
<evidence type="ECO:0000256" key="4">
    <source>
        <dbReference type="ARBA" id="ARBA00023242"/>
    </source>
</evidence>
<dbReference type="Gene3D" id="1.25.10.10">
    <property type="entry name" value="Leucine-rich Repeat Variant"/>
    <property type="match status" value="1"/>
</dbReference>
<dbReference type="CDD" id="cd23958">
    <property type="entry name" value="SCC2"/>
    <property type="match status" value="1"/>
</dbReference>
<dbReference type="Pfam" id="PF12765">
    <property type="entry name" value="Cohesin_HEAT"/>
    <property type="match status" value="1"/>
</dbReference>
<feature type="compositionally biased region" description="Acidic residues" evidence="7">
    <location>
        <begin position="1245"/>
        <end position="1254"/>
    </location>
</feature>
<evidence type="ECO:0000256" key="6">
    <source>
        <dbReference type="RuleBase" id="RU364107"/>
    </source>
</evidence>
<evidence type="ECO:0000256" key="1">
    <source>
        <dbReference type="ARBA" id="ARBA00004123"/>
    </source>
</evidence>
<feature type="compositionally biased region" description="Polar residues" evidence="7">
    <location>
        <begin position="2208"/>
        <end position="2230"/>
    </location>
</feature>
<comment type="subcellular location">
    <subcellularLocation>
        <location evidence="1 6">Nucleus</location>
    </subcellularLocation>
</comment>
<dbReference type="RefSeq" id="XP_013793614.1">
    <property type="nucleotide sequence ID" value="XM_013938160.2"/>
</dbReference>
<feature type="compositionally biased region" description="Low complexity" evidence="7">
    <location>
        <begin position="149"/>
        <end position="165"/>
    </location>
</feature>
<feature type="region of interest" description="Disordered" evidence="7">
    <location>
        <begin position="540"/>
        <end position="645"/>
    </location>
</feature>
<evidence type="ECO:0000259" key="8">
    <source>
        <dbReference type="Pfam" id="PF12830"/>
    </source>
</evidence>
<proteinExistence type="inferred from homology"/>
<dbReference type="GeneID" id="106477618"/>
<keyword evidence="3 6" id="KW-0677">Repeat</keyword>
<keyword evidence="4 6" id="KW-0539">Nucleus</keyword>
<feature type="compositionally biased region" description="Polar residues" evidence="7">
    <location>
        <begin position="336"/>
        <end position="350"/>
    </location>
</feature>
<feature type="compositionally biased region" description="Basic and acidic residues" evidence="7">
    <location>
        <begin position="1255"/>
        <end position="1267"/>
    </location>
</feature>
<gene>
    <name evidence="10" type="primary">LOC106477618</name>
</gene>
<dbReference type="InterPro" id="IPR016024">
    <property type="entry name" value="ARM-type_fold"/>
</dbReference>
<feature type="compositionally biased region" description="Acidic residues" evidence="7">
    <location>
        <begin position="2258"/>
        <end position="2270"/>
    </location>
</feature>
<dbReference type="InterPro" id="IPR026003">
    <property type="entry name" value="Cohesin_HEAT"/>
</dbReference>
<dbReference type="InterPro" id="IPR011989">
    <property type="entry name" value="ARM-like"/>
</dbReference>
<dbReference type="Proteomes" id="UP000694941">
    <property type="component" value="Unplaced"/>
</dbReference>
<reference evidence="10" key="1">
    <citation type="submission" date="2025-08" db="UniProtKB">
        <authorList>
            <consortium name="RefSeq"/>
        </authorList>
    </citation>
    <scope>IDENTIFICATION</scope>
    <source>
        <tissue evidence="10">Muscle</tissue>
    </source>
</reference>
<feature type="region of interest" description="Disordered" evidence="7">
    <location>
        <begin position="2169"/>
        <end position="2270"/>
    </location>
</feature>
<evidence type="ECO:0000313" key="9">
    <source>
        <dbReference type="Proteomes" id="UP000694941"/>
    </source>
</evidence>
<organism evidence="9 10">
    <name type="scientific">Limulus polyphemus</name>
    <name type="common">Atlantic horseshoe crab</name>
    <dbReference type="NCBI Taxonomy" id="6850"/>
    <lineage>
        <taxon>Eukaryota</taxon>
        <taxon>Metazoa</taxon>
        <taxon>Ecdysozoa</taxon>
        <taxon>Arthropoda</taxon>
        <taxon>Chelicerata</taxon>
        <taxon>Merostomata</taxon>
        <taxon>Xiphosura</taxon>
        <taxon>Limulidae</taxon>
        <taxon>Limulus</taxon>
    </lineage>
</organism>
<protein>
    <recommendedName>
        <fullName evidence="6">Nipped-B protein</fullName>
    </recommendedName>
</protein>
<feature type="compositionally biased region" description="Basic and acidic residues" evidence="7">
    <location>
        <begin position="580"/>
        <end position="606"/>
    </location>
</feature>
<feature type="compositionally biased region" description="Basic and acidic residues" evidence="7">
    <location>
        <begin position="1201"/>
        <end position="1213"/>
    </location>
</feature>
<evidence type="ECO:0000256" key="7">
    <source>
        <dbReference type="SAM" id="MobiDB-lite"/>
    </source>
</evidence>
<dbReference type="InterPro" id="IPR024986">
    <property type="entry name" value="Nipped-B_C"/>
</dbReference>
<feature type="compositionally biased region" description="Polar residues" evidence="7">
    <location>
        <begin position="2185"/>
        <end position="2196"/>
    </location>
</feature>
<feature type="domain" description="Sister chromatid cohesion C-terminal" evidence="8">
    <location>
        <begin position="1833"/>
        <end position="2013"/>
    </location>
</feature>
<dbReference type="Pfam" id="PF12830">
    <property type="entry name" value="Nipped-B_C"/>
    <property type="match status" value="1"/>
</dbReference>
<feature type="region of interest" description="Disordered" evidence="7">
    <location>
        <begin position="271"/>
        <end position="396"/>
    </location>
</feature>
<feature type="compositionally biased region" description="Polar residues" evidence="7">
    <location>
        <begin position="307"/>
        <end position="328"/>
    </location>
</feature>
<sequence length="2270" mass="257058">MSGEGPSVPITTLAGIQSLTDLLLELPLPVALPGAHGNQSLLPHPRDGEEFQRLLSTHEAVLLPQLFDALSHASTDHVEVKDGYLGSTPQSGQASQLLQFVLSRNPTIFTGFLTQDVTAQGRPGSSHWGQPSFIAGSLYPQQSTYSSTTVVSQTSHSSSPQFPTQESPGYFAADPSHGLHHVQNSPLSVSHQKSPHSVYSPYGPPLTPQSSAHSNTVSPVHEQTNHLAALPEQNQQTCYPSSFTRNTSHVASASSYKNGNCQDAVNLISPVKGDKRTGNHVSEPHQQLSQSNFIPTPSENSHDKNTHSSLLRTNSQPHVSQTSSSAVSTKPKHQQDQMSQGNQDYSTKNCTPDPHLTSALERHVDSDRNNQLLNEDEKTKNEKDKQSCIKLQNSSQHNVDITSRVDKQTTPARIIHTSQPQTRKTAFNNKRLRAENLVGCENKEQESEASGKGYSISTAHNLSETKKQEVVGQQKLLSEPVVVISKLNTIETKEQESVAQQNSSPGPIVVLSKLSPAEQALAQKSVRAFTRKVTLKSEEESVPSRKFFKHPKRWESEDSDSQLVSPKRKQRQNYNQGEIKSSDRYKGQKRTYDSDEDWNDKSDQDYRYSTSLSERVKKRRRTSQQTTYSVDEREPESPPGLPPLTLKEKKTKVKKLKKEPLPEQLSVEELMETDTYQRFSRTVDTIFDSMEDLDLTAEIDEDAECPAEALIPKSQLTDLCNEAAKLKMLHAMNHFPPERLIRLLNILERNILDGAKLLPFQSMDEQDEEEARLWLELTMERIMRSVDSSLTTLYIMTSPNVPEKVFLEDVIERIVLFTKFQIQNTVYPVFDPAYRADPKSKDGYVGNIKQKRAHAHKVKEKSVIQLYNKIHELVGLLAELMEIQIFTDTIILHVSTLGVSPFFVERVSELQLNALRLVTSVFSKYEKHRQLILEDILASIARLPTSKRSLRNYRLNSEECIQMLTALVLQLIHSVSHLPEVEKKQEPYMFQDEIDNPKKNDQSKDTISVEKDVLIVTSYEAAVRTAVNFLSVFLKKCVTKNEEMDYRPLFENFVQDLLSTVNKPEWPASELLLSLLGRLLVQTFSNKSLDMSQRVASLDYLGVVAARLRKDAVTSQLKKETLEEIIKQIEMNSASEYIDSGCHGKSKKKTKSKIIKKDEIQVLQKALLDYLDENVESDPALQFARRFYIAQWYRDATAEVKPVRSPTKDKGELEQQQQEESPSKMNRGTSKTSRHRNKKVSNYTYDEDDDEEELPPDKDEPKPDPDKEDIQLKRLALAEDRKKFLLSLIQANNHGNSNINDEHLIDYDTAELISRFLASKRPFSQSFDIYLSQILRVLNETAVAVRTKAMKCLSLVVEADPGILARSDMQRGVHGRLLDQSTSVREAAVDLVGRFILIRPELTHKYYDMLTDRILDTGVSVRKRVIKILKDVCLEQPDFPKIPEICVKMIRRVNDEEGIKKLVGEVFQNMWFTPVSERQAHRIVQKVKNITHVVAACKEIGLEWFEQLLTNLLKNKEDSGYKAVLKSCKQIVDSVVDNVLELEGTLKGEESTGASQHLVACFNTLFLFSKIQPQLVVPHATTIQPYLSMRCNTQADYLVLQNVARTLELVVPLIEHPSESFLAQVEEDMVKLILRHGMLILPSCVSCLGSVVNRVTKNYQLVLDCFQKFFIVLLGFKKEHEKNPENPVLVQQRPKLLRSLFTVGLFCRHFVFESLEGTSVDSGGESIKLRVFNVMMYFAQHGDEDIRHKALSGLGFMMIRHYDLMLGVDVKNLYHYLLTSPGAPVNMKCQVLKNLTNYLLEEEAQMIQKDAEWSKVAKSEDLKEMGDITSGMASTVIQIYLKQVLESILHFQPSVRKAALHVVQLILGQGLVHPVQVVPYLICMGADNEQVIRTKADQLLQEIEKKYPGFVQMKALAGVRLSYKMLLLLMEDSKELIRGFRMGETPVSRNGFLYSVIRSTRQNRRAFVMSLLKLFDEQAKTPLSELLYVADNIVYFPYQTQDEPLFVIHHIDVMLSVSGSNLLQTFREHLLPGKNPPVISEDGETCFDDDEEDDDFESLYKRLPEDTTVLQECMTASQGCLLLLLIKQTLKDMYGFTDNKIQQYSPNESAKVYEKSMNRKTAVRFKPVSVIDFIKSGKQEGELNDKGRKKLVEQYLDFKKLMLTIDPSDEDDDNEISIGPRPLVAQTTTASGSAETKSLVVTEEGPVVSSSEQTRIGSLTPKSRPSLTNNRSRHKPKTIVKKEKKKKHKRKRKRIIESDNDSGSDPDYCE</sequence>
<feature type="compositionally biased region" description="Basic residues" evidence="7">
    <location>
        <begin position="2231"/>
        <end position="2254"/>
    </location>
</feature>
<feature type="compositionally biased region" description="Polar residues" evidence="7">
    <location>
        <begin position="284"/>
        <end position="299"/>
    </location>
</feature>
<evidence type="ECO:0000313" key="10">
    <source>
        <dbReference type="RefSeq" id="XP_013793614.1"/>
    </source>
</evidence>
<comment type="similarity">
    <text evidence="2 6">Belongs to the SCC2/Nipped-B family.</text>
</comment>
<evidence type="ECO:0000256" key="2">
    <source>
        <dbReference type="ARBA" id="ARBA00009252"/>
    </source>
</evidence>
<keyword evidence="9" id="KW-1185">Reference proteome</keyword>
<feature type="compositionally biased region" description="Basic and acidic residues" evidence="7">
    <location>
        <begin position="375"/>
        <end position="387"/>
    </location>
</feature>
<dbReference type="PANTHER" id="PTHR21704:SF18">
    <property type="entry name" value="NIPPED-B-LIKE PROTEIN"/>
    <property type="match status" value="1"/>
</dbReference>